<sequence>MTVNSTGANVLPEPHKKSIVTKRTPPAKAGSYQDFQFDLSFEPAANGDACIKGCSAAFSEFASTCAASAPGVFMYEKGPYEIGCGTLADYAIRKDNKTSFVQTMQTYGGVPYQHKIWWKEGCRVEKNGGPTALLRADLLPQGRRSGTGQCSNMLWSN</sequence>
<name>A0AA40ERE7_9PEZI</name>
<dbReference type="AlphaFoldDB" id="A0AA40ERE7"/>
<protein>
    <submittedName>
        <fullName evidence="2">Uncharacterized protein</fullName>
    </submittedName>
</protein>
<proteinExistence type="predicted"/>
<reference evidence="2" key="1">
    <citation type="submission" date="2023-06" db="EMBL/GenBank/DDBJ databases">
        <title>Genome-scale phylogeny and comparative genomics of the fungal order Sordariales.</title>
        <authorList>
            <consortium name="Lawrence Berkeley National Laboratory"/>
            <person name="Hensen N."/>
            <person name="Bonometti L."/>
            <person name="Westerberg I."/>
            <person name="Brannstrom I.O."/>
            <person name="Guillou S."/>
            <person name="Cros-Aarteil S."/>
            <person name="Calhoun S."/>
            <person name="Haridas S."/>
            <person name="Kuo A."/>
            <person name="Mondo S."/>
            <person name="Pangilinan J."/>
            <person name="Riley R."/>
            <person name="LaButti K."/>
            <person name="Andreopoulos B."/>
            <person name="Lipzen A."/>
            <person name="Chen C."/>
            <person name="Yanf M."/>
            <person name="Daum C."/>
            <person name="Ng V."/>
            <person name="Clum A."/>
            <person name="Steindorff A."/>
            <person name="Ohm R."/>
            <person name="Martin F."/>
            <person name="Silar P."/>
            <person name="Natvig D."/>
            <person name="Lalanne C."/>
            <person name="Gautier V."/>
            <person name="Ament-velasquez S.L."/>
            <person name="Kruys A."/>
            <person name="Hutchinson M.I."/>
            <person name="Powell A.J."/>
            <person name="Barry K."/>
            <person name="Miller A.N."/>
            <person name="Grigoriev I.V."/>
            <person name="Debuchy R."/>
            <person name="Gladieux P."/>
            <person name="Thoren M.H."/>
            <person name="Johannesson H."/>
        </authorList>
    </citation>
    <scope>NUCLEOTIDE SEQUENCE</scope>
    <source>
        <strain evidence="2">SMH3187-1</strain>
    </source>
</reference>
<accession>A0AA40ERE7</accession>
<dbReference type="Proteomes" id="UP001172155">
    <property type="component" value="Unassembled WGS sequence"/>
</dbReference>
<organism evidence="2 3">
    <name type="scientific">Schizothecium vesticola</name>
    <dbReference type="NCBI Taxonomy" id="314040"/>
    <lineage>
        <taxon>Eukaryota</taxon>
        <taxon>Fungi</taxon>
        <taxon>Dikarya</taxon>
        <taxon>Ascomycota</taxon>
        <taxon>Pezizomycotina</taxon>
        <taxon>Sordariomycetes</taxon>
        <taxon>Sordariomycetidae</taxon>
        <taxon>Sordariales</taxon>
        <taxon>Schizotheciaceae</taxon>
        <taxon>Schizothecium</taxon>
    </lineage>
</organism>
<evidence type="ECO:0000313" key="3">
    <source>
        <dbReference type="Proteomes" id="UP001172155"/>
    </source>
</evidence>
<evidence type="ECO:0000313" key="2">
    <source>
        <dbReference type="EMBL" id="KAK0744035.1"/>
    </source>
</evidence>
<feature type="region of interest" description="Disordered" evidence="1">
    <location>
        <begin position="1"/>
        <end position="23"/>
    </location>
</feature>
<dbReference type="EMBL" id="JAUKUD010000005">
    <property type="protein sequence ID" value="KAK0744035.1"/>
    <property type="molecule type" value="Genomic_DNA"/>
</dbReference>
<comment type="caution">
    <text evidence="2">The sequence shown here is derived from an EMBL/GenBank/DDBJ whole genome shotgun (WGS) entry which is preliminary data.</text>
</comment>
<evidence type="ECO:0000256" key="1">
    <source>
        <dbReference type="SAM" id="MobiDB-lite"/>
    </source>
</evidence>
<keyword evidence="3" id="KW-1185">Reference proteome</keyword>
<gene>
    <name evidence="2" type="ORF">B0T18DRAFT_431188</name>
</gene>